<proteinExistence type="predicted"/>
<evidence type="ECO:0000313" key="1">
    <source>
        <dbReference type="EMBL" id="TWU05696.1"/>
    </source>
</evidence>
<dbReference type="RefSeq" id="WP_261344237.1">
    <property type="nucleotide sequence ID" value="NZ_CP151726.1"/>
</dbReference>
<name>A0A5C6B354_9BACT</name>
<dbReference type="Proteomes" id="UP000320176">
    <property type="component" value="Unassembled WGS sequence"/>
</dbReference>
<organism evidence="1 2">
    <name type="scientific">Stieleria varia</name>
    <dbReference type="NCBI Taxonomy" id="2528005"/>
    <lineage>
        <taxon>Bacteria</taxon>
        <taxon>Pseudomonadati</taxon>
        <taxon>Planctomycetota</taxon>
        <taxon>Planctomycetia</taxon>
        <taxon>Pirellulales</taxon>
        <taxon>Pirellulaceae</taxon>
        <taxon>Stieleria</taxon>
    </lineage>
</organism>
<evidence type="ECO:0000313" key="2">
    <source>
        <dbReference type="Proteomes" id="UP000320176"/>
    </source>
</evidence>
<dbReference type="EMBL" id="SJPN01000002">
    <property type="protein sequence ID" value="TWU05696.1"/>
    <property type="molecule type" value="Genomic_DNA"/>
</dbReference>
<gene>
    <name evidence="1" type="ORF">Pla52n_14110</name>
</gene>
<dbReference type="AlphaFoldDB" id="A0A5C6B354"/>
<comment type="caution">
    <text evidence="1">The sequence shown here is derived from an EMBL/GenBank/DDBJ whole genome shotgun (WGS) entry which is preliminary data.</text>
</comment>
<sequence length="40" mass="4287">MKRDVNRLLVEQRTDSALSLHIGLLPNQALPQGSTTAQGG</sequence>
<protein>
    <submittedName>
        <fullName evidence="1">Uncharacterized protein</fullName>
    </submittedName>
</protein>
<reference evidence="1 2" key="1">
    <citation type="submission" date="2019-02" db="EMBL/GenBank/DDBJ databases">
        <title>Deep-cultivation of Planctomycetes and their phenomic and genomic characterization uncovers novel biology.</title>
        <authorList>
            <person name="Wiegand S."/>
            <person name="Jogler M."/>
            <person name="Boedeker C."/>
            <person name="Pinto D."/>
            <person name="Vollmers J."/>
            <person name="Rivas-Marin E."/>
            <person name="Kohn T."/>
            <person name="Peeters S.H."/>
            <person name="Heuer A."/>
            <person name="Rast P."/>
            <person name="Oberbeckmann S."/>
            <person name="Bunk B."/>
            <person name="Jeske O."/>
            <person name="Meyerdierks A."/>
            <person name="Storesund J.E."/>
            <person name="Kallscheuer N."/>
            <person name="Luecker S."/>
            <person name="Lage O.M."/>
            <person name="Pohl T."/>
            <person name="Merkel B.J."/>
            <person name="Hornburger P."/>
            <person name="Mueller R.-W."/>
            <person name="Bruemmer F."/>
            <person name="Labrenz M."/>
            <person name="Spormann A.M."/>
            <person name="Op Den Camp H."/>
            <person name="Overmann J."/>
            <person name="Amann R."/>
            <person name="Jetten M.S.M."/>
            <person name="Mascher T."/>
            <person name="Medema M.H."/>
            <person name="Devos D.P."/>
            <person name="Kaster A.-K."/>
            <person name="Ovreas L."/>
            <person name="Rohde M."/>
            <person name="Galperin M.Y."/>
            <person name="Jogler C."/>
        </authorList>
    </citation>
    <scope>NUCLEOTIDE SEQUENCE [LARGE SCALE GENOMIC DNA]</scope>
    <source>
        <strain evidence="1 2">Pla52n</strain>
    </source>
</reference>
<accession>A0A5C6B354</accession>
<keyword evidence="2" id="KW-1185">Reference proteome</keyword>